<keyword evidence="2" id="KW-0472">Membrane</keyword>
<evidence type="ECO:0000256" key="1">
    <source>
        <dbReference type="SAM" id="MobiDB-lite"/>
    </source>
</evidence>
<accession>A0ABQ9W9I5</accession>
<dbReference type="Proteomes" id="UP001266305">
    <property type="component" value="Unassembled WGS sequence"/>
</dbReference>
<feature type="compositionally biased region" description="Basic residues" evidence="1">
    <location>
        <begin position="1"/>
        <end position="24"/>
    </location>
</feature>
<name>A0ABQ9W9I5_SAGOE</name>
<keyword evidence="2" id="KW-0812">Transmembrane</keyword>
<comment type="caution">
    <text evidence="3">The sequence shown here is derived from an EMBL/GenBank/DDBJ whole genome shotgun (WGS) entry which is preliminary data.</text>
</comment>
<evidence type="ECO:0000256" key="2">
    <source>
        <dbReference type="SAM" id="Phobius"/>
    </source>
</evidence>
<keyword evidence="2" id="KW-1133">Transmembrane helix</keyword>
<evidence type="ECO:0000313" key="4">
    <source>
        <dbReference type="Proteomes" id="UP001266305"/>
    </source>
</evidence>
<protein>
    <submittedName>
        <fullName evidence="3">Uncharacterized protein</fullName>
    </submittedName>
</protein>
<keyword evidence="4" id="KW-1185">Reference proteome</keyword>
<evidence type="ECO:0000313" key="3">
    <source>
        <dbReference type="EMBL" id="KAK2118286.1"/>
    </source>
</evidence>
<feature type="region of interest" description="Disordered" evidence="1">
    <location>
        <begin position="1"/>
        <end position="37"/>
    </location>
</feature>
<dbReference type="EMBL" id="JASSZA010000002">
    <property type="protein sequence ID" value="KAK2118286.1"/>
    <property type="molecule type" value="Genomic_DNA"/>
</dbReference>
<gene>
    <name evidence="3" type="ORF">P7K49_005173</name>
</gene>
<proteinExistence type="predicted"/>
<sequence>MNRRRLKTYGKKRKGVKERKRKRATLSSRSSERRSEGEPVPFILHQELPCRGADKTAAPATRVVLATRRAPPLGIFWFAGIVLPFFQCLIRMAWPHFCSLTLFLTEELIEKETESTVSRMQSYPLKEIVVIHQDPEALRDITSLEKCVIEDVKIT</sequence>
<feature type="transmembrane region" description="Helical" evidence="2">
    <location>
        <begin position="75"/>
        <end position="94"/>
    </location>
</feature>
<reference evidence="3 4" key="1">
    <citation type="submission" date="2023-05" db="EMBL/GenBank/DDBJ databases">
        <title>B98-5 Cell Line De Novo Hybrid Assembly: An Optical Mapping Approach.</title>
        <authorList>
            <person name="Kananen K."/>
            <person name="Auerbach J.A."/>
            <person name="Kautto E."/>
            <person name="Blachly J.S."/>
        </authorList>
    </citation>
    <scope>NUCLEOTIDE SEQUENCE [LARGE SCALE GENOMIC DNA]</scope>
    <source>
        <strain evidence="3">B95-8</strain>
        <tissue evidence="3">Cell line</tissue>
    </source>
</reference>
<organism evidence="3 4">
    <name type="scientific">Saguinus oedipus</name>
    <name type="common">Cotton-top tamarin</name>
    <name type="synonym">Oedipomidas oedipus</name>
    <dbReference type="NCBI Taxonomy" id="9490"/>
    <lineage>
        <taxon>Eukaryota</taxon>
        <taxon>Metazoa</taxon>
        <taxon>Chordata</taxon>
        <taxon>Craniata</taxon>
        <taxon>Vertebrata</taxon>
        <taxon>Euteleostomi</taxon>
        <taxon>Mammalia</taxon>
        <taxon>Eutheria</taxon>
        <taxon>Euarchontoglires</taxon>
        <taxon>Primates</taxon>
        <taxon>Haplorrhini</taxon>
        <taxon>Platyrrhini</taxon>
        <taxon>Cebidae</taxon>
        <taxon>Callitrichinae</taxon>
        <taxon>Saguinus</taxon>
    </lineage>
</organism>